<feature type="domain" description="EamA" evidence="7">
    <location>
        <begin position="10"/>
        <end position="142"/>
    </location>
</feature>
<feature type="transmembrane region" description="Helical" evidence="6">
    <location>
        <begin position="126"/>
        <end position="143"/>
    </location>
</feature>
<keyword evidence="3 6" id="KW-0812">Transmembrane</keyword>
<dbReference type="OrthoDB" id="5812248at2"/>
<gene>
    <name evidence="8" type="ORF">EV662_10729</name>
</gene>
<keyword evidence="9" id="KW-1185">Reference proteome</keyword>
<feature type="transmembrane region" description="Helical" evidence="6">
    <location>
        <begin position="185"/>
        <end position="208"/>
    </location>
</feature>
<evidence type="ECO:0000256" key="1">
    <source>
        <dbReference type="ARBA" id="ARBA00004651"/>
    </source>
</evidence>
<dbReference type="AlphaFoldDB" id="A0A4R2Q1G5"/>
<keyword evidence="2" id="KW-1003">Cell membrane</keyword>
<sequence length="297" mass="31366">MALSGGEARRGHLAMLTFSALVAGSFSFGKTIATQIDPVALTAVRFVIAGAVIGAAAALGPGLKRQQFRAPWRFLVLGALFAAYFVLMFEALKTAAPVSTAAIFTLTPLMSAGFGWLFLRQRITGRMGLALAIGAAGALWVIFRGDPAALIAFDLGRGEAIFFAGALAHAAYTPLVRRFNRGEPAVVFTFGMMLAALVLLAAYGMPAIRATDWAALPAQVWWVTLYLAIFASAATFVLLQYAALRLPSAKVMAYTYLTPTWVIGWEIALGNGVPRGLVLGGIALTVLALVLLLKDDG</sequence>
<accession>A0A4R2Q1G5</accession>
<feature type="transmembrane region" description="Helical" evidence="6">
    <location>
        <begin position="98"/>
        <end position="119"/>
    </location>
</feature>
<feature type="transmembrane region" description="Helical" evidence="6">
    <location>
        <begin position="220"/>
        <end position="239"/>
    </location>
</feature>
<evidence type="ECO:0000256" key="3">
    <source>
        <dbReference type="ARBA" id="ARBA00022692"/>
    </source>
</evidence>
<dbReference type="EMBL" id="SLXP01000007">
    <property type="protein sequence ID" value="TCP40421.1"/>
    <property type="molecule type" value="Genomic_DNA"/>
</dbReference>
<dbReference type="PANTHER" id="PTHR32322:SF18">
    <property type="entry name" value="S-ADENOSYLMETHIONINE_S-ADENOSYLHOMOCYSTEINE TRANSPORTER"/>
    <property type="match status" value="1"/>
</dbReference>
<organism evidence="8 9">
    <name type="scientific">Rhodovulum marinum</name>
    <dbReference type="NCBI Taxonomy" id="320662"/>
    <lineage>
        <taxon>Bacteria</taxon>
        <taxon>Pseudomonadati</taxon>
        <taxon>Pseudomonadota</taxon>
        <taxon>Alphaproteobacteria</taxon>
        <taxon>Rhodobacterales</taxon>
        <taxon>Paracoccaceae</taxon>
        <taxon>Rhodovulum</taxon>
    </lineage>
</organism>
<dbReference type="PANTHER" id="PTHR32322">
    <property type="entry name" value="INNER MEMBRANE TRANSPORTER"/>
    <property type="match status" value="1"/>
</dbReference>
<dbReference type="Gene3D" id="1.10.3730.20">
    <property type="match status" value="1"/>
</dbReference>
<keyword evidence="4 6" id="KW-1133">Transmembrane helix</keyword>
<feature type="domain" description="EamA" evidence="7">
    <location>
        <begin position="158"/>
        <end position="293"/>
    </location>
</feature>
<evidence type="ECO:0000256" key="4">
    <source>
        <dbReference type="ARBA" id="ARBA00022989"/>
    </source>
</evidence>
<comment type="caution">
    <text evidence="8">The sequence shown here is derived from an EMBL/GenBank/DDBJ whole genome shotgun (WGS) entry which is preliminary data.</text>
</comment>
<evidence type="ECO:0000313" key="8">
    <source>
        <dbReference type="EMBL" id="TCP40421.1"/>
    </source>
</evidence>
<dbReference type="RefSeq" id="WP_132462389.1">
    <property type="nucleotide sequence ID" value="NZ_SLXP01000007.1"/>
</dbReference>
<feature type="transmembrane region" description="Helical" evidence="6">
    <location>
        <begin position="251"/>
        <end position="270"/>
    </location>
</feature>
<dbReference type="InterPro" id="IPR000620">
    <property type="entry name" value="EamA_dom"/>
</dbReference>
<feature type="transmembrane region" description="Helical" evidence="6">
    <location>
        <begin position="39"/>
        <end position="60"/>
    </location>
</feature>
<protein>
    <submittedName>
        <fullName evidence="8">EamA domain-containing membrane protein RarD</fullName>
    </submittedName>
</protein>
<name>A0A4R2Q1G5_9RHOB</name>
<comment type="subcellular location">
    <subcellularLocation>
        <location evidence="1">Cell membrane</location>
        <topology evidence="1">Multi-pass membrane protein</topology>
    </subcellularLocation>
</comment>
<dbReference type="Pfam" id="PF00892">
    <property type="entry name" value="EamA"/>
    <property type="match status" value="2"/>
</dbReference>
<evidence type="ECO:0000313" key="9">
    <source>
        <dbReference type="Proteomes" id="UP000294835"/>
    </source>
</evidence>
<dbReference type="InterPro" id="IPR050638">
    <property type="entry name" value="AA-Vitamin_Transporters"/>
</dbReference>
<dbReference type="GO" id="GO:0005886">
    <property type="term" value="C:plasma membrane"/>
    <property type="evidence" value="ECO:0007669"/>
    <property type="project" value="UniProtKB-SubCell"/>
</dbReference>
<evidence type="ECO:0000256" key="6">
    <source>
        <dbReference type="SAM" id="Phobius"/>
    </source>
</evidence>
<keyword evidence="5 6" id="KW-0472">Membrane</keyword>
<dbReference type="SUPFAM" id="SSF103481">
    <property type="entry name" value="Multidrug resistance efflux transporter EmrE"/>
    <property type="match status" value="2"/>
</dbReference>
<dbReference type="InterPro" id="IPR037185">
    <property type="entry name" value="EmrE-like"/>
</dbReference>
<dbReference type="Proteomes" id="UP000294835">
    <property type="component" value="Unassembled WGS sequence"/>
</dbReference>
<feature type="transmembrane region" description="Helical" evidence="6">
    <location>
        <begin position="276"/>
        <end position="293"/>
    </location>
</feature>
<reference evidence="8 9" key="1">
    <citation type="submission" date="2019-03" db="EMBL/GenBank/DDBJ databases">
        <title>Genomic Encyclopedia of Type Strains, Phase IV (KMG-IV): sequencing the most valuable type-strain genomes for metagenomic binning, comparative biology and taxonomic classification.</title>
        <authorList>
            <person name="Goeker M."/>
        </authorList>
    </citation>
    <scope>NUCLEOTIDE SEQUENCE [LARGE SCALE GENOMIC DNA]</scope>
    <source>
        <strain evidence="8 9">DSM 18063</strain>
    </source>
</reference>
<evidence type="ECO:0000256" key="5">
    <source>
        <dbReference type="ARBA" id="ARBA00023136"/>
    </source>
</evidence>
<evidence type="ECO:0000259" key="7">
    <source>
        <dbReference type="Pfam" id="PF00892"/>
    </source>
</evidence>
<proteinExistence type="predicted"/>
<evidence type="ECO:0000256" key="2">
    <source>
        <dbReference type="ARBA" id="ARBA00022475"/>
    </source>
</evidence>
<feature type="transmembrane region" description="Helical" evidence="6">
    <location>
        <begin position="72"/>
        <end position="92"/>
    </location>
</feature>